<gene>
    <name evidence="2" type="ORF">HRI_001292600</name>
</gene>
<accession>A0A9W7LTN5</accession>
<evidence type="ECO:0000313" key="3">
    <source>
        <dbReference type="Proteomes" id="UP001165190"/>
    </source>
</evidence>
<name>A0A9W7LTN5_HIBTR</name>
<evidence type="ECO:0000259" key="1">
    <source>
        <dbReference type="SMART" id="SM00256"/>
    </source>
</evidence>
<keyword evidence="3" id="KW-1185">Reference proteome</keyword>
<dbReference type="OrthoDB" id="2095648at2759"/>
<dbReference type="GO" id="GO:0009937">
    <property type="term" value="P:regulation of gibberellic acid mediated signaling pathway"/>
    <property type="evidence" value="ECO:0007669"/>
    <property type="project" value="InterPro"/>
</dbReference>
<feature type="domain" description="F-box" evidence="1">
    <location>
        <begin position="23"/>
        <end position="61"/>
    </location>
</feature>
<reference evidence="2" key="1">
    <citation type="submission" date="2023-05" db="EMBL/GenBank/DDBJ databases">
        <title>Genome and transcriptome analyses reveal genes involved in the formation of fine ridges on petal epidermal cells in Hibiscus trionum.</title>
        <authorList>
            <person name="Koshimizu S."/>
            <person name="Masuda S."/>
            <person name="Ishii T."/>
            <person name="Shirasu K."/>
            <person name="Hoshino A."/>
            <person name="Arita M."/>
        </authorList>
    </citation>
    <scope>NUCLEOTIDE SEQUENCE</scope>
    <source>
        <strain evidence="2">Hamamatsu line</strain>
    </source>
</reference>
<dbReference type="PANTHER" id="PTHR47750:SF1">
    <property type="entry name" value="F-BOX PROTEIN SNE"/>
    <property type="match status" value="1"/>
</dbReference>
<dbReference type="AlphaFoldDB" id="A0A9W7LTN5"/>
<evidence type="ECO:0000313" key="2">
    <source>
        <dbReference type="EMBL" id="GMI76233.1"/>
    </source>
</evidence>
<dbReference type="GO" id="GO:0019005">
    <property type="term" value="C:SCF ubiquitin ligase complex"/>
    <property type="evidence" value="ECO:0007669"/>
    <property type="project" value="InterPro"/>
</dbReference>
<dbReference type="GO" id="GO:0009740">
    <property type="term" value="P:gibberellic acid mediated signaling pathway"/>
    <property type="evidence" value="ECO:0007669"/>
    <property type="project" value="TreeGrafter"/>
</dbReference>
<protein>
    <submittedName>
        <fullName evidence="2">SNEEZY, SLEEPY2</fullName>
    </submittedName>
</protein>
<organism evidence="2 3">
    <name type="scientific">Hibiscus trionum</name>
    <name type="common">Flower of an hour</name>
    <dbReference type="NCBI Taxonomy" id="183268"/>
    <lineage>
        <taxon>Eukaryota</taxon>
        <taxon>Viridiplantae</taxon>
        <taxon>Streptophyta</taxon>
        <taxon>Embryophyta</taxon>
        <taxon>Tracheophyta</taxon>
        <taxon>Spermatophyta</taxon>
        <taxon>Magnoliopsida</taxon>
        <taxon>eudicotyledons</taxon>
        <taxon>Gunneridae</taxon>
        <taxon>Pentapetalae</taxon>
        <taxon>rosids</taxon>
        <taxon>malvids</taxon>
        <taxon>Malvales</taxon>
        <taxon>Malvaceae</taxon>
        <taxon>Malvoideae</taxon>
        <taxon>Hibiscus</taxon>
    </lineage>
</organism>
<comment type="caution">
    <text evidence="2">The sequence shown here is derived from an EMBL/GenBank/DDBJ whole genome shotgun (WGS) entry which is preliminary data.</text>
</comment>
<sequence length="164" mass="18425">MVQQHQGSNGKKRRPNFFINDHEDIIVEILKHLEGSSLGVAACVCSLWRSIVRNDSLCQRRTHLCFRHVSPPPPSVRSVVVALGRGGYKRLYMACVRPVLSRLGRVTKASSWTRDEFQLSLSLFCIYCYERFGDVGGIINDEGKVVVESSSSSLMFLCNPSTFD</sequence>
<dbReference type="EMBL" id="BSYR01000012">
    <property type="protein sequence ID" value="GMI76233.1"/>
    <property type="molecule type" value="Genomic_DNA"/>
</dbReference>
<dbReference type="SMART" id="SM00256">
    <property type="entry name" value="FBOX"/>
    <property type="match status" value="1"/>
</dbReference>
<dbReference type="Pfam" id="PF00646">
    <property type="entry name" value="F-box"/>
    <property type="match status" value="1"/>
</dbReference>
<dbReference type="InterPro" id="IPR044184">
    <property type="entry name" value="SNE/GID2"/>
</dbReference>
<dbReference type="PANTHER" id="PTHR47750">
    <property type="entry name" value="F-BOX PROTEIN SNE"/>
    <property type="match status" value="1"/>
</dbReference>
<dbReference type="InterPro" id="IPR036047">
    <property type="entry name" value="F-box-like_dom_sf"/>
</dbReference>
<dbReference type="SUPFAM" id="SSF81383">
    <property type="entry name" value="F-box domain"/>
    <property type="match status" value="1"/>
</dbReference>
<dbReference type="InterPro" id="IPR001810">
    <property type="entry name" value="F-box_dom"/>
</dbReference>
<proteinExistence type="predicted"/>
<dbReference type="Proteomes" id="UP001165190">
    <property type="component" value="Unassembled WGS sequence"/>
</dbReference>
<dbReference type="Gene3D" id="1.20.1280.50">
    <property type="match status" value="1"/>
</dbReference>